<evidence type="ECO:0000313" key="2">
    <source>
        <dbReference type="Proteomes" id="UP000828941"/>
    </source>
</evidence>
<gene>
    <name evidence="1" type="ORF">L6164_015423</name>
</gene>
<comment type="caution">
    <text evidence="1">The sequence shown here is derived from an EMBL/GenBank/DDBJ whole genome shotgun (WGS) entry which is preliminary data.</text>
</comment>
<keyword evidence="2" id="KW-1185">Reference proteome</keyword>
<dbReference type="Proteomes" id="UP000828941">
    <property type="component" value="Chromosome 6"/>
</dbReference>
<proteinExistence type="predicted"/>
<name>A0ACB9NKA2_BAUVA</name>
<organism evidence="1 2">
    <name type="scientific">Bauhinia variegata</name>
    <name type="common">Purple orchid tree</name>
    <name type="synonym">Phanera variegata</name>
    <dbReference type="NCBI Taxonomy" id="167791"/>
    <lineage>
        <taxon>Eukaryota</taxon>
        <taxon>Viridiplantae</taxon>
        <taxon>Streptophyta</taxon>
        <taxon>Embryophyta</taxon>
        <taxon>Tracheophyta</taxon>
        <taxon>Spermatophyta</taxon>
        <taxon>Magnoliopsida</taxon>
        <taxon>eudicotyledons</taxon>
        <taxon>Gunneridae</taxon>
        <taxon>Pentapetalae</taxon>
        <taxon>rosids</taxon>
        <taxon>fabids</taxon>
        <taxon>Fabales</taxon>
        <taxon>Fabaceae</taxon>
        <taxon>Cercidoideae</taxon>
        <taxon>Cercideae</taxon>
        <taxon>Bauhiniinae</taxon>
        <taxon>Bauhinia</taxon>
    </lineage>
</organism>
<evidence type="ECO:0000313" key="1">
    <source>
        <dbReference type="EMBL" id="KAI4336958.1"/>
    </source>
</evidence>
<reference evidence="1 2" key="1">
    <citation type="journal article" date="2022" name="DNA Res.">
        <title>Chromosomal-level genome assembly of the orchid tree Bauhinia variegata (Leguminosae; Cercidoideae) supports the allotetraploid origin hypothesis of Bauhinia.</title>
        <authorList>
            <person name="Zhong Y."/>
            <person name="Chen Y."/>
            <person name="Zheng D."/>
            <person name="Pang J."/>
            <person name="Liu Y."/>
            <person name="Luo S."/>
            <person name="Meng S."/>
            <person name="Qian L."/>
            <person name="Wei D."/>
            <person name="Dai S."/>
            <person name="Zhou R."/>
        </authorList>
    </citation>
    <scope>NUCLEOTIDE SEQUENCE [LARGE SCALE GENOMIC DNA]</scope>
    <source>
        <strain evidence="1">BV-YZ2020</strain>
    </source>
</reference>
<dbReference type="EMBL" id="CM039431">
    <property type="protein sequence ID" value="KAI4336958.1"/>
    <property type="molecule type" value="Genomic_DNA"/>
</dbReference>
<sequence length="246" mass="27479">MEKMVTLRSLCRLVCSRSYSFTASKNHHLRRVILSQRHHFTPRSLLNLCSSYVSASPNRHASECRIPLSIGVGNVRFYSEEISHLPAINDLELLKAFNGLMAASWDELPYPLINDLKEALSKNTDVKAGKDVVENVLRAAEACEEFGGTLMTLKMEIDDSIGLSGEDAKPVPDYIKNALNTVFDRYTTYLNSFGPDESYLRKKVETELGTKMIYLKMRCGGLNSEWGKVTVLGTSGLSGSYIEKRA</sequence>
<accession>A0ACB9NKA2</accession>
<protein>
    <submittedName>
        <fullName evidence="1">Uncharacterized protein</fullName>
    </submittedName>
</protein>